<sequence length="330" mass="38196">MKQNPIPYYTLKQAAKILNKKFNTDAYNSKTIVSMALIYELNLYVMFFGQWSISCDCHVPIKLTHEEDENKQIYREIVLDIENIIENSINHSATLLRLDDFALENINAIGKHNFNPDCDSRGFDGFLRISDLFCDDGFNTISNILSNHYFNSVSRLSNEQINDIEILAIYPMATGLTDYNYLRPIAKPFSYDDEDQNEECYSYYPYIQTKDVLITHIQLEKILNGELNSRWRNKVTHDENYQQTSDVERRGVSIAKSNAKLAARTLAQYLWSKDTDQNTKILEMARMVHSELQNTEHHTQLPSIESVKEWLKLVAPVYAKQAGRPLGTND</sequence>
<dbReference type="RefSeq" id="WP_087619677.1">
    <property type="nucleotide sequence ID" value="NZ_NEXX01000001.1"/>
</dbReference>
<comment type="caution">
    <text evidence="1">The sequence shown here is derived from an EMBL/GenBank/DDBJ whole genome shotgun (WGS) entry which is preliminary data.</text>
</comment>
<dbReference type="OrthoDB" id="6999291at2"/>
<proteinExistence type="predicted"/>
<accession>A0A1Z9Z3H1</accession>
<gene>
    <name evidence="1" type="ORF">CAP51_05305</name>
</gene>
<dbReference type="Proteomes" id="UP000196536">
    <property type="component" value="Unassembled WGS sequence"/>
</dbReference>
<evidence type="ECO:0000313" key="2">
    <source>
        <dbReference type="Proteomes" id="UP000196536"/>
    </source>
</evidence>
<evidence type="ECO:0000313" key="1">
    <source>
        <dbReference type="EMBL" id="OUY09021.1"/>
    </source>
</evidence>
<name>A0A1Z9Z3H1_9GAMM</name>
<organism evidence="1 2">
    <name type="scientific">Acinetobacter populi</name>
    <dbReference type="NCBI Taxonomy" id="1582270"/>
    <lineage>
        <taxon>Bacteria</taxon>
        <taxon>Pseudomonadati</taxon>
        <taxon>Pseudomonadota</taxon>
        <taxon>Gammaproteobacteria</taxon>
        <taxon>Moraxellales</taxon>
        <taxon>Moraxellaceae</taxon>
        <taxon>Acinetobacter</taxon>
    </lineage>
</organism>
<keyword evidence="2" id="KW-1185">Reference proteome</keyword>
<dbReference type="AlphaFoldDB" id="A0A1Z9Z3H1"/>
<protein>
    <submittedName>
        <fullName evidence="1">Uncharacterized protein</fullName>
    </submittedName>
</protein>
<reference evidence="1 2" key="1">
    <citation type="submission" date="2017-05" db="EMBL/GenBank/DDBJ databases">
        <title>Acinetobacter populi ANC 5415 (= PBJ7), whole genome shotgun sequencing project.</title>
        <authorList>
            <person name="Nemec A."/>
            <person name="Radolfova-Krizova L."/>
        </authorList>
    </citation>
    <scope>NUCLEOTIDE SEQUENCE [LARGE SCALE GENOMIC DNA]</scope>
    <source>
        <strain evidence="1 2">PBJ7</strain>
    </source>
</reference>
<dbReference type="EMBL" id="NEXX01000001">
    <property type="protein sequence ID" value="OUY09021.1"/>
    <property type="molecule type" value="Genomic_DNA"/>
</dbReference>